<evidence type="ECO:0000313" key="8">
    <source>
        <dbReference type="Proteomes" id="UP000477680"/>
    </source>
</evidence>
<feature type="region of interest" description="Disordered" evidence="3">
    <location>
        <begin position="399"/>
        <end position="441"/>
    </location>
</feature>
<evidence type="ECO:0000256" key="2">
    <source>
        <dbReference type="SAM" id="Coils"/>
    </source>
</evidence>
<organism evidence="7 8">
    <name type="scientific">Kineobactrum salinum</name>
    <dbReference type="NCBI Taxonomy" id="2708301"/>
    <lineage>
        <taxon>Bacteria</taxon>
        <taxon>Pseudomonadati</taxon>
        <taxon>Pseudomonadota</taxon>
        <taxon>Gammaproteobacteria</taxon>
        <taxon>Cellvibrionales</taxon>
        <taxon>Halieaceae</taxon>
        <taxon>Kineobactrum</taxon>
    </lineage>
</organism>
<name>A0A6C0U9F7_9GAMM</name>
<feature type="region of interest" description="Disordered" evidence="3">
    <location>
        <begin position="281"/>
        <end position="337"/>
    </location>
</feature>
<dbReference type="PROSITE" id="PS51782">
    <property type="entry name" value="LYSM"/>
    <property type="match status" value="1"/>
</dbReference>
<dbReference type="Proteomes" id="UP000477680">
    <property type="component" value="Chromosome"/>
</dbReference>
<dbReference type="RefSeq" id="WP_163496702.1">
    <property type="nucleotide sequence ID" value="NZ_CP048711.1"/>
</dbReference>
<dbReference type="KEGG" id="kim:G3T16_19595"/>
<dbReference type="Pfam" id="PF14559">
    <property type="entry name" value="TPR_19"/>
    <property type="match status" value="1"/>
</dbReference>
<dbReference type="AlphaFoldDB" id="A0A6C0U9F7"/>
<keyword evidence="4" id="KW-1133">Transmembrane helix</keyword>
<dbReference type="InterPro" id="IPR020012">
    <property type="entry name" value="LysM_FimV"/>
</dbReference>
<feature type="transmembrane region" description="Helical" evidence="4">
    <location>
        <begin position="445"/>
        <end position="463"/>
    </location>
</feature>
<keyword evidence="2" id="KW-0175">Coiled coil</keyword>
<keyword evidence="4" id="KW-0472">Membrane</keyword>
<evidence type="ECO:0000256" key="4">
    <source>
        <dbReference type="SAM" id="Phobius"/>
    </source>
</evidence>
<feature type="chain" id="PRO_5025579885" evidence="5">
    <location>
        <begin position="23"/>
        <end position="719"/>
    </location>
</feature>
<dbReference type="CDD" id="cd00118">
    <property type="entry name" value="LysM"/>
    <property type="match status" value="1"/>
</dbReference>
<dbReference type="PROSITE" id="PS50005">
    <property type="entry name" value="TPR"/>
    <property type="match status" value="1"/>
</dbReference>
<keyword evidence="8" id="KW-1185">Reference proteome</keyword>
<evidence type="ECO:0000313" key="7">
    <source>
        <dbReference type="EMBL" id="QIB67275.1"/>
    </source>
</evidence>
<feature type="coiled-coil region" evidence="2">
    <location>
        <begin position="350"/>
        <end position="398"/>
    </location>
</feature>
<evidence type="ECO:0000256" key="1">
    <source>
        <dbReference type="PROSITE-ProRule" id="PRU00339"/>
    </source>
</evidence>
<keyword evidence="4" id="KW-0812">Transmembrane</keyword>
<feature type="repeat" description="TPR" evidence="1">
    <location>
        <begin position="551"/>
        <end position="584"/>
    </location>
</feature>
<proteinExistence type="predicted"/>
<feature type="region of interest" description="Disordered" evidence="3">
    <location>
        <begin position="637"/>
        <end position="699"/>
    </location>
</feature>
<dbReference type="SUPFAM" id="SSF48452">
    <property type="entry name" value="TPR-like"/>
    <property type="match status" value="1"/>
</dbReference>
<dbReference type="Gene3D" id="3.10.350.10">
    <property type="entry name" value="LysM domain"/>
    <property type="match status" value="1"/>
</dbReference>
<reference evidence="7 8" key="1">
    <citation type="submission" date="2020-02" db="EMBL/GenBank/DDBJ databases">
        <title>Genome sequencing for Kineobactrum sp. M2.</title>
        <authorList>
            <person name="Park S.-J."/>
        </authorList>
    </citation>
    <scope>NUCLEOTIDE SEQUENCE [LARGE SCALE GENOMIC DNA]</scope>
    <source>
        <strain evidence="7 8">M2</strain>
    </source>
</reference>
<dbReference type="InterPro" id="IPR018392">
    <property type="entry name" value="LysM"/>
</dbReference>
<evidence type="ECO:0000256" key="3">
    <source>
        <dbReference type="SAM" id="MobiDB-lite"/>
    </source>
</evidence>
<keyword evidence="5" id="KW-0732">Signal</keyword>
<feature type="compositionally biased region" description="Basic and acidic residues" evidence="3">
    <location>
        <begin position="170"/>
        <end position="179"/>
    </location>
</feature>
<feature type="signal peptide" evidence="5">
    <location>
        <begin position="1"/>
        <end position="22"/>
    </location>
</feature>
<dbReference type="Pfam" id="PF25800">
    <property type="entry name" value="FimV_N"/>
    <property type="match status" value="1"/>
</dbReference>
<feature type="domain" description="LysM" evidence="6">
    <location>
        <begin position="204"/>
        <end position="259"/>
    </location>
</feature>
<evidence type="ECO:0000259" key="6">
    <source>
        <dbReference type="PROSITE" id="PS51782"/>
    </source>
</evidence>
<dbReference type="InterPro" id="IPR019734">
    <property type="entry name" value="TPR_rpt"/>
</dbReference>
<feature type="compositionally biased region" description="Low complexity" evidence="3">
    <location>
        <begin position="300"/>
        <end position="337"/>
    </location>
</feature>
<feature type="region of interest" description="Disordered" evidence="3">
    <location>
        <begin position="513"/>
        <end position="537"/>
    </location>
</feature>
<accession>A0A6C0U9F7</accession>
<feature type="compositionally biased region" description="Low complexity" evidence="3">
    <location>
        <begin position="150"/>
        <end position="167"/>
    </location>
</feature>
<keyword evidence="1" id="KW-0802">TPR repeat</keyword>
<evidence type="ECO:0000256" key="5">
    <source>
        <dbReference type="SAM" id="SignalP"/>
    </source>
</evidence>
<dbReference type="NCBIfam" id="TIGR03505">
    <property type="entry name" value="FimV_core"/>
    <property type="match status" value="1"/>
</dbReference>
<dbReference type="InterPro" id="IPR036779">
    <property type="entry name" value="LysM_dom_sf"/>
</dbReference>
<dbReference type="InterPro" id="IPR011990">
    <property type="entry name" value="TPR-like_helical_dom_sf"/>
</dbReference>
<dbReference type="EMBL" id="CP048711">
    <property type="protein sequence ID" value="QIB67275.1"/>
    <property type="molecule type" value="Genomic_DNA"/>
</dbReference>
<protein>
    <submittedName>
        <fullName evidence="7">Tetratricopeptide repeat protein</fullName>
    </submittedName>
</protein>
<feature type="compositionally biased region" description="Low complexity" evidence="3">
    <location>
        <begin position="399"/>
        <end position="409"/>
    </location>
</feature>
<dbReference type="InterPro" id="IPR057840">
    <property type="entry name" value="FimV_N"/>
</dbReference>
<feature type="region of interest" description="Disordered" evidence="3">
    <location>
        <begin position="137"/>
        <end position="202"/>
    </location>
</feature>
<dbReference type="Gene3D" id="1.25.40.10">
    <property type="entry name" value="Tetratricopeptide repeat domain"/>
    <property type="match status" value="1"/>
</dbReference>
<dbReference type="NCBIfam" id="TIGR01167">
    <property type="entry name" value="LPXTG_anchor"/>
    <property type="match status" value="1"/>
</dbReference>
<sequence>MAHKHRLAVALVSLCCLQAASAWGLGLGNLTLESFLNEPLRARVNLLDVNDLGEDQIRIRLATSEDFDRMGVDRAYFLTSIKFDVEIDSDGRGYILLTSDEPVLEPYLDFIVEARWPSGRLLRNYTVLVDPPAFDDRSPVVSASRQVTDTQAESESESPAATSTGTEVRSSGDEVDLRESGLAPGAMPERSYGAEAAAEPQPGSRYMIRRDETLWTIAQRARPEGATVQQTMLDIQRLNPDAFIDGNINQIKAGYIVYLPASGEISSEDVAAALAQVQQQNADWREGRPGSSAAGPALRVSAGAAEPAAGAGTEAGSAAADSAAGPADTDAADTDTAASAVDTAAVLEDLERSQRERDELGQRLAAISERLETLERIVELKDSQIAALQQALDEASATADAATSGQAPAQQQAQDREAPVAAEPAAPAAAAPREEPPPPQESGSWLYILAAAVMAGLLALLFWRRRKQHEEDMAAEDGDIPLAAAPMPANRKPPDAFAGVQLQDQALEVDHSEELTSREPQSIKEPPAATAASQRGYGERKYDQYASDVDAGDALAEADIYIAYGRFPQAMELLRKAVAADPDNTAYRMKLLELAVETGEHNEASEQFAQLQRIGDDHIVARAQALMSGVGGGFAGTGGASPASPETDSYPDRSGAVDEGEQVGSGPAADIPSVPGPEPAEASELPDLSSPRTSCPRRPICPHRLSWRRLLILLITTVI</sequence>
<gene>
    <name evidence="7" type="ORF">G3T16_19595</name>
</gene>
<feature type="compositionally biased region" description="Low complexity" evidence="3">
    <location>
        <begin position="419"/>
        <end position="431"/>
    </location>
</feature>